<dbReference type="AlphaFoldDB" id="A0A919CGL1"/>
<organism evidence="2 3">
    <name type="scientific">Nocardiopsis kunsanensis</name>
    <dbReference type="NCBI Taxonomy" id="141693"/>
    <lineage>
        <taxon>Bacteria</taxon>
        <taxon>Bacillati</taxon>
        <taxon>Actinomycetota</taxon>
        <taxon>Actinomycetes</taxon>
        <taxon>Streptosporangiales</taxon>
        <taxon>Nocardiopsidaceae</taxon>
        <taxon>Nocardiopsis</taxon>
    </lineage>
</organism>
<accession>A0A919CGL1</accession>
<comment type="caution">
    <text evidence="2">The sequence shown here is derived from an EMBL/GenBank/DDBJ whole genome shotgun (WGS) entry which is preliminary data.</text>
</comment>
<feature type="region of interest" description="Disordered" evidence="1">
    <location>
        <begin position="100"/>
        <end position="165"/>
    </location>
</feature>
<feature type="compositionally biased region" description="Gly residues" evidence="1">
    <location>
        <begin position="156"/>
        <end position="165"/>
    </location>
</feature>
<evidence type="ECO:0000313" key="3">
    <source>
        <dbReference type="Proteomes" id="UP000654947"/>
    </source>
</evidence>
<evidence type="ECO:0008006" key="4">
    <source>
        <dbReference type="Google" id="ProtNLM"/>
    </source>
</evidence>
<gene>
    <name evidence="2" type="ORF">GCM10007147_09470</name>
</gene>
<protein>
    <recommendedName>
        <fullName evidence="4">DivIVA domain-containing protein</fullName>
    </recommendedName>
</protein>
<dbReference type="RefSeq" id="WP_017574187.1">
    <property type="nucleotide sequence ID" value="NZ_BMXL01000003.1"/>
</dbReference>
<proteinExistence type="predicted"/>
<dbReference type="EMBL" id="BMXL01000003">
    <property type="protein sequence ID" value="GHD18859.1"/>
    <property type="molecule type" value="Genomic_DNA"/>
</dbReference>
<dbReference type="Proteomes" id="UP000654947">
    <property type="component" value="Unassembled WGS sequence"/>
</dbReference>
<keyword evidence="3" id="KW-1185">Reference proteome</keyword>
<evidence type="ECO:0000313" key="2">
    <source>
        <dbReference type="EMBL" id="GHD18859.1"/>
    </source>
</evidence>
<sequence>MPVFIMILIGLAALAVLVGVVYAVLGKGGQLARYEADFPPLDLPENRPVRSSELGRLMVPLSLWGYHVRAVDDLLVRLTGTLKEREEHIADLEWRLSRLDPSYVPEGTGPAADTRVPGDPGTAPKEDHRFPAETPLPGETADTSGEGGRPAQETSAGGGSRGGGA</sequence>
<evidence type="ECO:0000256" key="1">
    <source>
        <dbReference type="SAM" id="MobiDB-lite"/>
    </source>
</evidence>
<reference evidence="2 3" key="1">
    <citation type="journal article" date="2014" name="Int. J. Syst. Evol. Microbiol.">
        <title>Complete genome sequence of Corynebacterium casei LMG S-19264T (=DSM 44701T), isolated from a smear-ripened cheese.</title>
        <authorList>
            <consortium name="US DOE Joint Genome Institute (JGI-PGF)"/>
            <person name="Walter F."/>
            <person name="Albersmeier A."/>
            <person name="Kalinowski J."/>
            <person name="Ruckert C."/>
        </authorList>
    </citation>
    <scope>NUCLEOTIDE SEQUENCE [LARGE SCALE GENOMIC DNA]</scope>
    <source>
        <strain evidence="2 3">KCTC 19473</strain>
    </source>
</reference>
<name>A0A919CGL1_9ACTN</name>